<dbReference type="RefSeq" id="WP_088260288.1">
    <property type="nucleotide sequence ID" value="NZ_NIDE01000019.1"/>
</dbReference>
<dbReference type="Proteomes" id="UP000214646">
    <property type="component" value="Unassembled WGS sequence"/>
</dbReference>
<keyword evidence="4" id="KW-1185">Reference proteome</keyword>
<reference evidence="4" key="1">
    <citation type="submission" date="2017-06" db="EMBL/GenBank/DDBJ databases">
        <title>Genome analysis of Fimbriiglobus ruber SP5, the first member of the order Planctomycetales with confirmed chitinolytic capability.</title>
        <authorList>
            <person name="Ravin N.V."/>
            <person name="Rakitin A.L."/>
            <person name="Ivanova A.A."/>
            <person name="Beletsky A.V."/>
            <person name="Kulichevskaya I.S."/>
            <person name="Mardanov A.V."/>
            <person name="Dedysh S.N."/>
        </authorList>
    </citation>
    <scope>NUCLEOTIDE SEQUENCE [LARGE SCALE GENOMIC DNA]</scope>
    <source>
        <strain evidence="4">SP5</strain>
    </source>
</reference>
<comment type="caution">
    <text evidence="3">The sequence shown here is derived from an EMBL/GenBank/DDBJ whole genome shotgun (WGS) entry which is preliminary data.</text>
</comment>
<dbReference type="OrthoDB" id="9812426at2"/>
<sequence>MIKQITTLFLVGGFALVAGVVCVAQPVVPQTVPFQVVVPAKTDLPPKNFTEKLPGTKVQFEMVYVPGGEFSMGSPEGESGRSTDEGPRHRVRVKPFWLGRFEVTWDEYRSFTDDRTLYQTNELPALFVHKFKADAITKPSASYVDEFYSHGSADHPALSITHHAAMMYCHWLRWKTHKRYRLPTEAEWEYACRAGYEGLFGFDAAAEKLNDYAWYRGNSATKNHTHESNDRGAEGERTTHRVGTKKPNKFGLCDMHGNVAEWCVDLFDARFYEKAARDNPAAGPVNVPGDKKWGHVVRGGSWADGPDRLRSAARRVSDRSWQKHDPQNPRSIWWLTKMDVIGFRVCIPVEEYPSLLDLKPMVVAKPE</sequence>
<dbReference type="InterPro" id="IPR042095">
    <property type="entry name" value="SUMF_sf"/>
</dbReference>
<dbReference type="InterPro" id="IPR005532">
    <property type="entry name" value="SUMF_dom"/>
</dbReference>
<feature type="compositionally biased region" description="Basic and acidic residues" evidence="1">
    <location>
        <begin position="224"/>
        <end position="239"/>
    </location>
</feature>
<dbReference type="PANTHER" id="PTHR23150">
    <property type="entry name" value="SULFATASE MODIFYING FACTOR 1, 2"/>
    <property type="match status" value="1"/>
</dbReference>
<feature type="domain" description="Sulfatase-modifying factor enzyme-like" evidence="2">
    <location>
        <begin position="61"/>
        <end position="321"/>
    </location>
</feature>
<evidence type="ECO:0000256" key="1">
    <source>
        <dbReference type="SAM" id="MobiDB-lite"/>
    </source>
</evidence>
<protein>
    <recommendedName>
        <fullName evidence="2">Sulfatase-modifying factor enzyme-like domain-containing protein</fullName>
    </recommendedName>
</protein>
<proteinExistence type="predicted"/>
<dbReference type="Pfam" id="PF03781">
    <property type="entry name" value="FGE-sulfatase"/>
    <property type="match status" value="1"/>
</dbReference>
<name>A0A225D2C5_9BACT</name>
<accession>A0A225D2C5</accession>
<dbReference type="SUPFAM" id="SSF56436">
    <property type="entry name" value="C-type lectin-like"/>
    <property type="match status" value="1"/>
</dbReference>
<dbReference type="Gene3D" id="3.90.1580.10">
    <property type="entry name" value="paralog of FGE (formylglycine-generating enzyme)"/>
    <property type="match status" value="1"/>
</dbReference>
<feature type="region of interest" description="Disordered" evidence="1">
    <location>
        <begin position="220"/>
        <end position="243"/>
    </location>
</feature>
<dbReference type="EMBL" id="NIDE01000019">
    <property type="protein sequence ID" value="OWK35093.1"/>
    <property type="molecule type" value="Genomic_DNA"/>
</dbReference>
<dbReference type="AlphaFoldDB" id="A0A225D2C5"/>
<dbReference type="GO" id="GO:0120147">
    <property type="term" value="F:formylglycine-generating oxidase activity"/>
    <property type="evidence" value="ECO:0007669"/>
    <property type="project" value="TreeGrafter"/>
</dbReference>
<evidence type="ECO:0000313" key="3">
    <source>
        <dbReference type="EMBL" id="OWK35093.1"/>
    </source>
</evidence>
<dbReference type="PANTHER" id="PTHR23150:SF19">
    <property type="entry name" value="FORMYLGLYCINE-GENERATING ENZYME"/>
    <property type="match status" value="1"/>
</dbReference>
<dbReference type="InterPro" id="IPR016187">
    <property type="entry name" value="CTDL_fold"/>
</dbReference>
<gene>
    <name evidence="3" type="ORF">FRUB_09935</name>
</gene>
<dbReference type="InterPro" id="IPR051043">
    <property type="entry name" value="Sulfatase_Mod_Factor_Kinase"/>
</dbReference>
<evidence type="ECO:0000259" key="2">
    <source>
        <dbReference type="Pfam" id="PF03781"/>
    </source>
</evidence>
<evidence type="ECO:0000313" key="4">
    <source>
        <dbReference type="Proteomes" id="UP000214646"/>
    </source>
</evidence>
<organism evidence="3 4">
    <name type="scientific">Fimbriiglobus ruber</name>
    <dbReference type="NCBI Taxonomy" id="1908690"/>
    <lineage>
        <taxon>Bacteria</taxon>
        <taxon>Pseudomonadati</taxon>
        <taxon>Planctomycetota</taxon>
        <taxon>Planctomycetia</taxon>
        <taxon>Gemmatales</taxon>
        <taxon>Gemmataceae</taxon>
        <taxon>Fimbriiglobus</taxon>
    </lineage>
</organism>